<accession>A0A2P4UK18</accession>
<dbReference type="EMBL" id="MTBP01000002">
    <property type="protein sequence ID" value="POM25366.1"/>
    <property type="molecule type" value="Genomic_DNA"/>
</dbReference>
<dbReference type="InterPro" id="IPR042001">
    <property type="entry name" value="Sortase_F"/>
</dbReference>
<evidence type="ECO:0000256" key="1">
    <source>
        <dbReference type="ARBA" id="ARBA00022801"/>
    </source>
</evidence>
<organism evidence="3 4">
    <name type="scientific">Actinomadura rubteroloni</name>
    <dbReference type="NCBI Taxonomy" id="1926885"/>
    <lineage>
        <taxon>Bacteria</taxon>
        <taxon>Bacillati</taxon>
        <taxon>Actinomycetota</taxon>
        <taxon>Actinomycetes</taxon>
        <taxon>Streptosporangiales</taxon>
        <taxon>Thermomonosporaceae</taxon>
        <taxon>Actinomadura</taxon>
    </lineage>
</organism>
<dbReference type="RefSeq" id="WP_168212169.1">
    <property type="nucleotide sequence ID" value="NZ_MTBP01000002.1"/>
</dbReference>
<evidence type="ECO:0000313" key="4">
    <source>
        <dbReference type="Proteomes" id="UP000242367"/>
    </source>
</evidence>
<keyword evidence="1" id="KW-0378">Hydrolase</keyword>
<proteinExistence type="predicted"/>
<dbReference type="Gene3D" id="2.40.260.10">
    <property type="entry name" value="Sortase"/>
    <property type="match status" value="1"/>
</dbReference>
<evidence type="ECO:0000256" key="2">
    <source>
        <dbReference type="SAM" id="MobiDB-lite"/>
    </source>
</evidence>
<dbReference type="InterPro" id="IPR005754">
    <property type="entry name" value="Sortase"/>
</dbReference>
<dbReference type="Pfam" id="PF04203">
    <property type="entry name" value="Sortase"/>
    <property type="match status" value="1"/>
</dbReference>
<dbReference type="AlphaFoldDB" id="A0A2P4UK18"/>
<name>A0A2P4UK18_9ACTN</name>
<comment type="caution">
    <text evidence="3">The sequence shown here is derived from an EMBL/GenBank/DDBJ whole genome shotgun (WGS) entry which is preliminary data.</text>
</comment>
<dbReference type="SUPFAM" id="SSF63817">
    <property type="entry name" value="Sortase"/>
    <property type="match status" value="1"/>
</dbReference>
<dbReference type="InterPro" id="IPR023365">
    <property type="entry name" value="Sortase_dom-sf"/>
</dbReference>
<keyword evidence="4" id="KW-1185">Reference proteome</keyword>
<dbReference type="Proteomes" id="UP000242367">
    <property type="component" value="Unassembled WGS sequence"/>
</dbReference>
<gene>
    <name evidence="3" type="ORF">BTM25_40100</name>
</gene>
<protein>
    <submittedName>
        <fullName evidence="3">Sortase family protein</fullName>
    </submittedName>
</protein>
<dbReference type="CDD" id="cd05829">
    <property type="entry name" value="Sortase_F"/>
    <property type="match status" value="1"/>
</dbReference>
<evidence type="ECO:0000313" key="3">
    <source>
        <dbReference type="EMBL" id="POM25366.1"/>
    </source>
</evidence>
<dbReference type="GO" id="GO:0016787">
    <property type="term" value="F:hydrolase activity"/>
    <property type="evidence" value="ECO:0007669"/>
    <property type="project" value="UniProtKB-KW"/>
</dbReference>
<feature type="region of interest" description="Disordered" evidence="2">
    <location>
        <begin position="1"/>
        <end position="33"/>
    </location>
</feature>
<sequence length="220" mass="22311">MARRCPWGRSRTAGRDRCAPPVPHGPPGCRLGRDTLLPATAADLTGGHAGRTAPVPLTGALGDALPSTIAIPAIGVSAPLAGVGRGAGGVIAAPPADEQGLAGWYAAGPTPGRPGAAVIVGNPLGTPDQGFARLGELTRGDIVGIVRADDTVAVFRVTEAESVPWEEYPEARVHGPVEEPELRLIAGTGHYDAAAGSHPARVIVYAVLNVAYRLADLAAL</sequence>
<reference evidence="3 4" key="1">
    <citation type="journal article" date="2017" name="Chemistry">
        <title>Isolation, Biosynthesis and Chemical Modifications of Rubterolones A-F: Rare Tropolone Alkaloids from Actinomadura sp. 5-2.</title>
        <authorList>
            <person name="Guo H."/>
            <person name="Benndorf R."/>
            <person name="Leichnitz D."/>
            <person name="Klassen J.L."/>
            <person name="Vollmers J."/>
            <person name="Gorls H."/>
            <person name="Steinacker M."/>
            <person name="Weigel C."/>
            <person name="Dahse H.M."/>
            <person name="Kaster A.K."/>
            <person name="de Beer Z.W."/>
            <person name="Poulsen M."/>
            <person name="Beemelmanns C."/>
        </authorList>
    </citation>
    <scope>NUCLEOTIDE SEQUENCE [LARGE SCALE GENOMIC DNA]</scope>
    <source>
        <strain evidence="3 4">5-2</strain>
    </source>
</reference>